<dbReference type="AlphaFoldDB" id="A0A0K1QRB2"/>
<dbReference type="Gene3D" id="2.20.28.10">
    <property type="match status" value="1"/>
</dbReference>
<dbReference type="Proteomes" id="UP000017175">
    <property type="component" value="Chromosome"/>
</dbReference>
<gene>
    <name evidence="1" type="ORF">B723_16995</name>
</gene>
<organism evidence="1 2">
    <name type="scientific">Pseudomonas fluorescens NCIMB 11764</name>
    <dbReference type="NCBI Taxonomy" id="1221522"/>
    <lineage>
        <taxon>Bacteria</taxon>
        <taxon>Pseudomonadati</taxon>
        <taxon>Pseudomonadota</taxon>
        <taxon>Gammaproteobacteria</taxon>
        <taxon>Pseudomonadales</taxon>
        <taxon>Pseudomonadaceae</taxon>
        <taxon>Pseudomonas</taxon>
    </lineage>
</organism>
<accession>A0A0K1QRB2</accession>
<evidence type="ECO:0000313" key="1">
    <source>
        <dbReference type="EMBL" id="AKV08010.1"/>
    </source>
</evidence>
<protein>
    <submittedName>
        <fullName evidence="1">Uncharacterized protein</fullName>
    </submittedName>
</protein>
<dbReference type="eggNOG" id="ENOG50339IN">
    <property type="taxonomic scope" value="Bacteria"/>
</dbReference>
<name>A0A0K1QRB2_PSEFL</name>
<evidence type="ECO:0000313" key="2">
    <source>
        <dbReference type="Proteomes" id="UP000017175"/>
    </source>
</evidence>
<reference evidence="1 2" key="1">
    <citation type="journal article" date="2012" name="J. Bacteriol.">
        <title>Draft genome sequence of the cyanide-utilizing bacterium Pseudomonas fluorescens strain NCIMB 11764.</title>
        <authorList>
            <person name="Vilo C.A."/>
            <person name="Benedik M.J."/>
            <person name="Kunz D.A."/>
            <person name="Dong Q."/>
        </authorList>
    </citation>
    <scope>NUCLEOTIDE SEQUENCE [LARGE SCALE GENOMIC DNA]</scope>
    <source>
        <strain evidence="1 2">NCIMB 11764</strain>
    </source>
</reference>
<proteinExistence type="predicted"/>
<dbReference type="EMBL" id="CP010945">
    <property type="protein sequence ID" value="AKV08010.1"/>
    <property type="molecule type" value="Genomic_DNA"/>
</dbReference>
<sequence length="64" mass="7240">MPIKPRPFTFVCGECGWKKTVAPRSDALGPGEWFKQCPKCGCESLKMRDAGWVERTLAELLLRL</sequence>